<dbReference type="InterPro" id="IPR020606">
    <property type="entry name" value="Ribosomal_uS7_CS"/>
</dbReference>
<dbReference type="PROSITE" id="PS00052">
    <property type="entry name" value="RIBOSOMAL_S7"/>
    <property type="match status" value="1"/>
</dbReference>
<evidence type="ECO:0000256" key="3">
    <source>
        <dbReference type="ARBA" id="ARBA00022884"/>
    </source>
</evidence>
<evidence type="ECO:0000256" key="7">
    <source>
        <dbReference type="RuleBase" id="RU003619"/>
    </source>
</evidence>
<comment type="caution">
    <text evidence="9">The sequence shown here is derived from an EMBL/GenBank/DDBJ whole genome shotgun (WGS) entry which is preliminary data.</text>
</comment>
<dbReference type="GO" id="GO:0000049">
    <property type="term" value="F:tRNA binding"/>
    <property type="evidence" value="ECO:0007669"/>
    <property type="project" value="UniProtKB-UniRule"/>
</dbReference>
<evidence type="ECO:0000256" key="2">
    <source>
        <dbReference type="ARBA" id="ARBA00022730"/>
    </source>
</evidence>
<dbReference type="InterPro" id="IPR000235">
    <property type="entry name" value="Ribosomal_uS7"/>
</dbReference>
<comment type="similarity">
    <text evidence="1 6 7">Belongs to the universal ribosomal protein uS7 family.</text>
</comment>
<keyword evidence="4 6" id="KW-0689">Ribosomal protein</keyword>
<dbReference type="GO" id="GO:0019843">
    <property type="term" value="F:rRNA binding"/>
    <property type="evidence" value="ECO:0007669"/>
    <property type="project" value="UniProtKB-UniRule"/>
</dbReference>
<dbReference type="PIRSF" id="PIRSF002122">
    <property type="entry name" value="RPS7p_RPS7a_RPS5e_RPS7o"/>
    <property type="match status" value="1"/>
</dbReference>
<evidence type="ECO:0000256" key="5">
    <source>
        <dbReference type="ARBA" id="ARBA00023274"/>
    </source>
</evidence>
<comment type="function">
    <text evidence="6">One of the primary rRNA binding proteins, it binds directly to 16S rRNA where it nucleates assembly of the head domain of the 30S subunit. Is located at the subunit interface close to the decoding center, probably blocks exit of the E-site tRNA.</text>
</comment>
<evidence type="ECO:0000313" key="9">
    <source>
        <dbReference type="EMBL" id="TWT93310.1"/>
    </source>
</evidence>
<name>A0A5C6A1U7_9BACT</name>
<dbReference type="Pfam" id="PF00177">
    <property type="entry name" value="Ribosomal_S7"/>
    <property type="match status" value="1"/>
</dbReference>
<evidence type="ECO:0000313" key="10">
    <source>
        <dbReference type="Proteomes" id="UP000320176"/>
    </source>
</evidence>
<keyword evidence="5 6" id="KW-0687">Ribonucleoprotein</keyword>
<evidence type="ECO:0000256" key="1">
    <source>
        <dbReference type="ARBA" id="ARBA00007151"/>
    </source>
</evidence>
<evidence type="ECO:0000256" key="4">
    <source>
        <dbReference type="ARBA" id="ARBA00022980"/>
    </source>
</evidence>
<dbReference type="AlphaFoldDB" id="A0A5C6A1U7"/>
<dbReference type="NCBIfam" id="TIGR01029">
    <property type="entry name" value="rpsG_bact"/>
    <property type="match status" value="1"/>
</dbReference>
<dbReference type="CDD" id="cd14869">
    <property type="entry name" value="uS7_Bacteria"/>
    <property type="match status" value="1"/>
</dbReference>
<dbReference type="OrthoDB" id="9807653at2"/>
<keyword evidence="10" id="KW-1185">Reference proteome</keyword>
<keyword evidence="2 6" id="KW-0699">rRNA-binding</keyword>
<dbReference type="HAMAP" id="MF_00480_B">
    <property type="entry name" value="Ribosomal_uS7_B"/>
    <property type="match status" value="1"/>
</dbReference>
<keyword evidence="3 6" id="KW-0694">RNA-binding</keyword>
<evidence type="ECO:0000259" key="8">
    <source>
        <dbReference type="Pfam" id="PF00177"/>
    </source>
</evidence>
<sequence>MGRITASKKQLKGDPKFNSLLASKFINCLMWDGKKSVAQGVFYDALEEIGRRGDIADKTPIEVFEQALDNVKPYIEVRSKRVGGASYQVPMQVNKSRQQSLAIRWILEAIRDKKGRPTHIKLADEVLAAYKKEGVAYTKRENTHRMADANKAFAHFAW</sequence>
<dbReference type="InterPro" id="IPR005717">
    <property type="entry name" value="Ribosomal_uS7_bac/org-type"/>
</dbReference>
<reference evidence="9 10" key="1">
    <citation type="submission" date="2019-02" db="EMBL/GenBank/DDBJ databases">
        <title>Deep-cultivation of Planctomycetes and their phenomic and genomic characterization uncovers novel biology.</title>
        <authorList>
            <person name="Wiegand S."/>
            <person name="Jogler M."/>
            <person name="Boedeker C."/>
            <person name="Pinto D."/>
            <person name="Vollmers J."/>
            <person name="Rivas-Marin E."/>
            <person name="Kohn T."/>
            <person name="Peeters S.H."/>
            <person name="Heuer A."/>
            <person name="Rast P."/>
            <person name="Oberbeckmann S."/>
            <person name="Bunk B."/>
            <person name="Jeske O."/>
            <person name="Meyerdierks A."/>
            <person name="Storesund J.E."/>
            <person name="Kallscheuer N."/>
            <person name="Luecker S."/>
            <person name="Lage O.M."/>
            <person name="Pohl T."/>
            <person name="Merkel B.J."/>
            <person name="Hornburger P."/>
            <person name="Mueller R.-W."/>
            <person name="Bruemmer F."/>
            <person name="Labrenz M."/>
            <person name="Spormann A.M."/>
            <person name="Op Den Camp H."/>
            <person name="Overmann J."/>
            <person name="Amann R."/>
            <person name="Jetten M.S.M."/>
            <person name="Mascher T."/>
            <person name="Medema M.H."/>
            <person name="Devos D.P."/>
            <person name="Kaster A.-K."/>
            <person name="Ovreas L."/>
            <person name="Rohde M."/>
            <person name="Galperin M.Y."/>
            <person name="Jogler C."/>
        </authorList>
    </citation>
    <scope>NUCLEOTIDE SEQUENCE [LARGE SCALE GENOMIC DNA]</scope>
    <source>
        <strain evidence="9 10">Pla52n</strain>
    </source>
</reference>
<dbReference type="InterPro" id="IPR036823">
    <property type="entry name" value="Ribosomal_uS7_dom_sf"/>
</dbReference>
<dbReference type="RefSeq" id="WP_146522923.1">
    <property type="nucleotide sequence ID" value="NZ_CP151726.1"/>
</dbReference>
<protein>
    <recommendedName>
        <fullName evidence="6">Small ribosomal subunit protein uS7</fullName>
    </recommendedName>
</protein>
<gene>
    <name evidence="6 9" type="primary">rpsG</name>
    <name evidence="9" type="ORF">Pla52n_59700</name>
</gene>
<keyword evidence="6" id="KW-0820">tRNA-binding</keyword>
<dbReference type="Gene3D" id="1.10.455.10">
    <property type="entry name" value="Ribosomal protein S7 domain"/>
    <property type="match status" value="1"/>
</dbReference>
<dbReference type="InterPro" id="IPR023798">
    <property type="entry name" value="Ribosomal_uS7_dom"/>
</dbReference>
<feature type="domain" description="Small ribosomal subunit protein uS7" evidence="8">
    <location>
        <begin position="4"/>
        <end position="151"/>
    </location>
</feature>
<proteinExistence type="inferred from homology"/>
<comment type="subunit">
    <text evidence="6">Part of the 30S ribosomal subunit. Contacts proteins S9 and S11.</text>
</comment>
<dbReference type="PANTHER" id="PTHR11205">
    <property type="entry name" value="RIBOSOMAL PROTEIN S7"/>
    <property type="match status" value="1"/>
</dbReference>
<dbReference type="EMBL" id="SJPN01000009">
    <property type="protein sequence ID" value="TWT93310.1"/>
    <property type="molecule type" value="Genomic_DNA"/>
</dbReference>
<accession>A0A5C6A1U7</accession>
<dbReference type="GO" id="GO:0015935">
    <property type="term" value="C:small ribosomal subunit"/>
    <property type="evidence" value="ECO:0007669"/>
    <property type="project" value="InterPro"/>
</dbReference>
<organism evidence="9 10">
    <name type="scientific">Stieleria varia</name>
    <dbReference type="NCBI Taxonomy" id="2528005"/>
    <lineage>
        <taxon>Bacteria</taxon>
        <taxon>Pseudomonadati</taxon>
        <taxon>Planctomycetota</taxon>
        <taxon>Planctomycetia</taxon>
        <taxon>Pirellulales</taxon>
        <taxon>Pirellulaceae</taxon>
        <taxon>Stieleria</taxon>
    </lineage>
</organism>
<evidence type="ECO:0000256" key="6">
    <source>
        <dbReference type="HAMAP-Rule" id="MF_00480"/>
    </source>
</evidence>
<dbReference type="FunFam" id="1.10.455.10:FF:000001">
    <property type="entry name" value="30S ribosomal protein S7"/>
    <property type="match status" value="1"/>
</dbReference>
<dbReference type="SUPFAM" id="SSF47973">
    <property type="entry name" value="Ribosomal protein S7"/>
    <property type="match status" value="1"/>
</dbReference>
<dbReference type="GO" id="GO:0006412">
    <property type="term" value="P:translation"/>
    <property type="evidence" value="ECO:0007669"/>
    <property type="project" value="UniProtKB-UniRule"/>
</dbReference>
<dbReference type="Proteomes" id="UP000320176">
    <property type="component" value="Unassembled WGS sequence"/>
</dbReference>
<dbReference type="GO" id="GO:0003735">
    <property type="term" value="F:structural constituent of ribosome"/>
    <property type="evidence" value="ECO:0007669"/>
    <property type="project" value="InterPro"/>
</dbReference>